<dbReference type="EMBL" id="CAJHNH020003369">
    <property type="protein sequence ID" value="CAG5129142.1"/>
    <property type="molecule type" value="Genomic_DNA"/>
</dbReference>
<feature type="transmembrane region" description="Helical" evidence="2">
    <location>
        <begin position="352"/>
        <end position="375"/>
    </location>
</feature>
<feature type="transmembrane region" description="Helical" evidence="2">
    <location>
        <begin position="476"/>
        <end position="496"/>
    </location>
</feature>
<dbReference type="Gene3D" id="1.20.1250.20">
    <property type="entry name" value="MFS general substrate transporter like domains"/>
    <property type="match status" value="1"/>
</dbReference>
<feature type="transmembrane region" description="Helical" evidence="2">
    <location>
        <begin position="412"/>
        <end position="430"/>
    </location>
</feature>
<keyword evidence="2" id="KW-0472">Membrane</keyword>
<evidence type="ECO:0000256" key="2">
    <source>
        <dbReference type="SAM" id="Phobius"/>
    </source>
</evidence>
<reference evidence="3" key="1">
    <citation type="submission" date="2021-04" db="EMBL/GenBank/DDBJ databases">
        <authorList>
            <consortium name="Molecular Ecology Group"/>
        </authorList>
    </citation>
    <scope>NUCLEOTIDE SEQUENCE</scope>
</reference>
<dbReference type="Proteomes" id="UP000678393">
    <property type="component" value="Unassembled WGS sequence"/>
</dbReference>
<organism evidence="3 4">
    <name type="scientific">Candidula unifasciata</name>
    <dbReference type="NCBI Taxonomy" id="100452"/>
    <lineage>
        <taxon>Eukaryota</taxon>
        <taxon>Metazoa</taxon>
        <taxon>Spiralia</taxon>
        <taxon>Lophotrochozoa</taxon>
        <taxon>Mollusca</taxon>
        <taxon>Gastropoda</taxon>
        <taxon>Heterobranchia</taxon>
        <taxon>Euthyneura</taxon>
        <taxon>Panpulmonata</taxon>
        <taxon>Eupulmonata</taxon>
        <taxon>Stylommatophora</taxon>
        <taxon>Helicina</taxon>
        <taxon>Helicoidea</taxon>
        <taxon>Geomitridae</taxon>
        <taxon>Candidula</taxon>
    </lineage>
</organism>
<feature type="transmembrane region" description="Helical" evidence="2">
    <location>
        <begin position="387"/>
        <end position="406"/>
    </location>
</feature>
<feature type="compositionally biased region" description="Polar residues" evidence="1">
    <location>
        <begin position="1"/>
        <end position="12"/>
    </location>
</feature>
<dbReference type="PANTHER" id="PTHR11360:SF251">
    <property type="entry name" value="MAJOR FACILITATOR SUPERFAMILY (MFS) PROFILE DOMAIN-CONTAINING PROTEIN"/>
    <property type="match status" value="1"/>
</dbReference>
<feature type="region of interest" description="Disordered" evidence="1">
    <location>
        <begin position="541"/>
        <end position="568"/>
    </location>
</feature>
<proteinExistence type="predicted"/>
<dbReference type="PANTHER" id="PTHR11360">
    <property type="entry name" value="MONOCARBOXYLATE TRANSPORTER"/>
    <property type="match status" value="1"/>
</dbReference>
<protein>
    <submittedName>
        <fullName evidence="3">Uncharacterized protein</fullName>
    </submittedName>
</protein>
<feature type="compositionally biased region" description="Low complexity" evidence="1">
    <location>
        <begin position="48"/>
        <end position="66"/>
    </location>
</feature>
<dbReference type="OrthoDB" id="6499973at2759"/>
<feature type="transmembrane region" description="Helical" evidence="2">
    <location>
        <begin position="254"/>
        <end position="273"/>
    </location>
</feature>
<feature type="transmembrane region" description="Helical" evidence="2">
    <location>
        <begin position="319"/>
        <end position="340"/>
    </location>
</feature>
<name>A0A8S3ZPE3_9EUPU</name>
<feature type="transmembrane region" description="Helical" evidence="2">
    <location>
        <begin position="223"/>
        <end position="242"/>
    </location>
</feature>
<gene>
    <name evidence="3" type="ORF">CUNI_LOCUS14700</name>
</gene>
<keyword evidence="2" id="KW-1133">Transmembrane helix</keyword>
<feature type="transmembrane region" description="Helical" evidence="2">
    <location>
        <begin position="137"/>
        <end position="158"/>
    </location>
</feature>
<feature type="transmembrane region" description="Helical" evidence="2">
    <location>
        <begin position="95"/>
        <end position="117"/>
    </location>
</feature>
<dbReference type="Pfam" id="PF07690">
    <property type="entry name" value="MFS_1"/>
    <property type="match status" value="1"/>
</dbReference>
<feature type="compositionally biased region" description="Basic and acidic residues" evidence="1">
    <location>
        <begin position="666"/>
        <end position="692"/>
    </location>
</feature>
<feature type="transmembrane region" description="Helical" evidence="2">
    <location>
        <begin position="165"/>
        <end position="184"/>
    </location>
</feature>
<dbReference type="InterPro" id="IPR050327">
    <property type="entry name" value="Proton-linked_MCT"/>
</dbReference>
<dbReference type="GO" id="GO:0022857">
    <property type="term" value="F:transmembrane transporter activity"/>
    <property type="evidence" value="ECO:0007669"/>
    <property type="project" value="InterPro"/>
</dbReference>
<comment type="caution">
    <text evidence="3">The sequence shown here is derived from an EMBL/GenBank/DDBJ whole genome shotgun (WGS) entry which is preliminary data.</text>
</comment>
<keyword evidence="4" id="KW-1185">Reference proteome</keyword>
<feature type="region of interest" description="Disordered" evidence="1">
    <location>
        <begin position="1"/>
        <end position="72"/>
    </location>
</feature>
<keyword evidence="2" id="KW-0812">Transmembrane</keyword>
<dbReference type="SUPFAM" id="SSF103473">
    <property type="entry name" value="MFS general substrate transporter"/>
    <property type="match status" value="1"/>
</dbReference>
<dbReference type="AlphaFoldDB" id="A0A8S3ZPE3"/>
<accession>A0A8S3ZPE3</accession>
<feature type="transmembrane region" description="Helical" evidence="2">
    <location>
        <begin position="442"/>
        <end position="464"/>
    </location>
</feature>
<evidence type="ECO:0000313" key="3">
    <source>
        <dbReference type="EMBL" id="CAG5129142.1"/>
    </source>
</evidence>
<feature type="transmembrane region" description="Helical" evidence="2">
    <location>
        <begin position="190"/>
        <end position="211"/>
    </location>
</feature>
<feature type="compositionally biased region" description="Polar residues" evidence="1">
    <location>
        <begin position="26"/>
        <end position="37"/>
    </location>
</feature>
<sequence>MPSPTLHNNKTSPDPAAFGECHPLTRTGSEESGNSFSPGAVVTSCGHSPTQTGATTAFTDTSSSASQRKRDAMGIQEVKPVSRVDFGDYYPDGGWGWVVLAAATVVHVLCSGFHLAYGSLYLTVVDKYTPISDLQTAWLGSLGMAVSLLIAPIVTTLCRRKSPRLYGVIGGLVCALGCLFLAFSTQPEQLFISHCVVLSLGCGVTIVTANIMVGRYFRRKRELAEMILVAGSGIGAAVMSTLFHELIRVIDWMHGLQCVAGLLVLTIIASAMYRSANLYHPRRKVILHLKSQKKNRRDREAEKPPYLDFSALRMRSLRALLVISAVIGFGIHVPFVLLVRTAQKNNEEPTRLFLLNVYLGLGFVVGCFSQGYITIKNSSECYISRRHLCQTSAILCGLFTLLLILASDESSHALYAWAFGICCGSYYYSLKTYTYELVKTKLMERAWSFLCASNGFPILFGAPTASYLNSAYESHVAGYIFAGVAMILGGLLFYVMPIFERHPSNNEILQKHSSCLFNPAMTEAAALLDIDFSEGALSGKNHQVANNGHTPLKNSKHSSSSSSNGKGDGGVRVQLQCFVQHKDRDKPKQAVLTKIAEEKDGFRSNGSPGDCCKRGGPGCGLANQTVELSVTKADYSEHTAEGPSENIFCNHAEKSGRDAGGATGYEKLENKKSKKNDVRIELFDPPSQEKESTATVSYDSDLYINLCEAQV</sequence>
<evidence type="ECO:0000313" key="4">
    <source>
        <dbReference type="Proteomes" id="UP000678393"/>
    </source>
</evidence>
<dbReference type="InterPro" id="IPR036259">
    <property type="entry name" value="MFS_trans_sf"/>
</dbReference>
<dbReference type="InterPro" id="IPR011701">
    <property type="entry name" value="MFS"/>
</dbReference>
<evidence type="ECO:0000256" key="1">
    <source>
        <dbReference type="SAM" id="MobiDB-lite"/>
    </source>
</evidence>
<feature type="region of interest" description="Disordered" evidence="1">
    <location>
        <begin position="659"/>
        <end position="695"/>
    </location>
</feature>